<dbReference type="EMBL" id="DF841459">
    <property type="protein sequence ID" value="GAT45533.1"/>
    <property type="molecule type" value="Genomic_DNA"/>
</dbReference>
<evidence type="ECO:0000256" key="1">
    <source>
        <dbReference type="SAM" id="SignalP"/>
    </source>
</evidence>
<organism evidence="2 3">
    <name type="scientific">Mycena chlorophos</name>
    <name type="common">Agaric fungus</name>
    <name type="synonym">Agaricus chlorophos</name>
    <dbReference type="NCBI Taxonomy" id="658473"/>
    <lineage>
        <taxon>Eukaryota</taxon>
        <taxon>Fungi</taxon>
        <taxon>Dikarya</taxon>
        <taxon>Basidiomycota</taxon>
        <taxon>Agaricomycotina</taxon>
        <taxon>Agaricomycetes</taxon>
        <taxon>Agaricomycetidae</taxon>
        <taxon>Agaricales</taxon>
        <taxon>Marasmiineae</taxon>
        <taxon>Mycenaceae</taxon>
        <taxon>Mycena</taxon>
    </lineage>
</organism>
<keyword evidence="1" id="KW-0732">Signal</keyword>
<proteinExistence type="predicted"/>
<reference evidence="2" key="1">
    <citation type="submission" date="2014-09" db="EMBL/GenBank/DDBJ databases">
        <title>Genome sequence of the luminous mushroom Mycena chlorophos for searching fungal bioluminescence genes.</title>
        <authorList>
            <person name="Tanaka Y."/>
            <person name="Kasuga D."/>
            <person name="Oba Y."/>
            <person name="Hase S."/>
            <person name="Sato K."/>
            <person name="Oba Y."/>
            <person name="Sakakibara Y."/>
        </authorList>
    </citation>
    <scope>NUCLEOTIDE SEQUENCE</scope>
</reference>
<sequence length="104" mass="11864">MRSGFGLALALILMADNAQSELIDAFRHRYYTLESAVQEALGSATDSVVLWRLGDDLEQFRALFLEHSTLFVEEEQELILQNLAAMQHDVRLQFRDVLDQSHQG</sequence>
<dbReference type="Proteomes" id="UP000815677">
    <property type="component" value="Unassembled WGS sequence"/>
</dbReference>
<protein>
    <submittedName>
        <fullName evidence="2">Uncharacterized protein</fullName>
    </submittedName>
</protein>
<feature type="non-terminal residue" evidence="2">
    <location>
        <position position="104"/>
    </location>
</feature>
<keyword evidence="3" id="KW-1185">Reference proteome</keyword>
<evidence type="ECO:0000313" key="2">
    <source>
        <dbReference type="EMBL" id="GAT45533.1"/>
    </source>
</evidence>
<evidence type="ECO:0000313" key="3">
    <source>
        <dbReference type="Proteomes" id="UP000815677"/>
    </source>
</evidence>
<feature type="signal peptide" evidence="1">
    <location>
        <begin position="1"/>
        <end position="20"/>
    </location>
</feature>
<gene>
    <name evidence="2" type="ORF">MCHLO_03104</name>
</gene>
<feature type="chain" id="PRO_5046069433" evidence="1">
    <location>
        <begin position="21"/>
        <end position="104"/>
    </location>
</feature>
<name>A0ABQ0L2Y9_MYCCL</name>
<accession>A0ABQ0L2Y9</accession>